<evidence type="ECO:0000259" key="2">
    <source>
        <dbReference type="PROSITE" id="PS50878"/>
    </source>
</evidence>
<evidence type="ECO:0000313" key="3">
    <source>
        <dbReference type="EMBL" id="GBM72258.1"/>
    </source>
</evidence>
<comment type="caution">
    <text evidence="3">The sequence shown here is derived from an EMBL/GenBank/DDBJ whole genome shotgun (WGS) entry which is preliminary data.</text>
</comment>
<name>A0A4Y2I3P4_ARAVE</name>
<dbReference type="Proteomes" id="UP000499080">
    <property type="component" value="Unassembled WGS sequence"/>
</dbReference>
<dbReference type="InterPro" id="IPR053134">
    <property type="entry name" value="RNA-dir_DNA_polymerase"/>
</dbReference>
<feature type="signal peptide" evidence="1">
    <location>
        <begin position="1"/>
        <end position="19"/>
    </location>
</feature>
<dbReference type="EMBL" id="BGPR01002367">
    <property type="protein sequence ID" value="GBM72258.1"/>
    <property type="molecule type" value="Genomic_DNA"/>
</dbReference>
<dbReference type="InterPro" id="IPR043502">
    <property type="entry name" value="DNA/RNA_pol_sf"/>
</dbReference>
<dbReference type="InterPro" id="IPR000477">
    <property type="entry name" value="RT_dom"/>
</dbReference>
<dbReference type="Pfam" id="PF00078">
    <property type="entry name" value="RVT_1"/>
    <property type="match status" value="1"/>
</dbReference>
<accession>A0A4Y2I3P4</accession>
<dbReference type="PROSITE" id="PS50878">
    <property type="entry name" value="RT_POL"/>
    <property type="match status" value="1"/>
</dbReference>
<reference evidence="3 4" key="1">
    <citation type="journal article" date="2019" name="Sci. Rep.">
        <title>Orb-weaving spider Araneus ventricosus genome elucidates the spidroin gene catalogue.</title>
        <authorList>
            <person name="Kono N."/>
            <person name="Nakamura H."/>
            <person name="Ohtoshi R."/>
            <person name="Moran D.A.P."/>
            <person name="Shinohara A."/>
            <person name="Yoshida Y."/>
            <person name="Fujiwara M."/>
            <person name="Mori M."/>
            <person name="Tomita M."/>
            <person name="Arakawa K."/>
        </authorList>
    </citation>
    <scope>NUCLEOTIDE SEQUENCE [LARGE SCALE GENOMIC DNA]</scope>
</reference>
<feature type="chain" id="PRO_5021342961" evidence="1">
    <location>
        <begin position="20"/>
        <end position="257"/>
    </location>
</feature>
<sequence>MAPVLLVLKNLFLLMYVATEQGDSPYVKLLLKFSDITKPSQPKHAVNVKRNTEHHIETRGPPVFSKFRRLDPETLQVAKREFQYMVSQGWCRPSKCAWIFSTIDLVRAYHQIPDAAADVPKTAVINPFGLFEFLFMPFGLCNSAQTIQRFMNEIVGDLDYCFVYLEDILIVPTDESEHLKHLEEIFRRFQKYGLVVKTEKCVFGQLSVKFLGYLISEKGIEPLPDRVKAVDEFQQPKLLMNFSSLKLLKTCVYFWPS</sequence>
<dbReference type="SUPFAM" id="SSF56672">
    <property type="entry name" value="DNA/RNA polymerases"/>
    <property type="match status" value="1"/>
</dbReference>
<dbReference type="AlphaFoldDB" id="A0A4Y2I3P4"/>
<protein>
    <submittedName>
        <fullName evidence="3">Transposon Ty3-I Gag-Pol polyprotein</fullName>
    </submittedName>
</protein>
<dbReference type="PANTHER" id="PTHR24559">
    <property type="entry name" value="TRANSPOSON TY3-I GAG-POL POLYPROTEIN"/>
    <property type="match status" value="1"/>
</dbReference>
<gene>
    <name evidence="3" type="primary">TY3B-I_122</name>
    <name evidence="3" type="ORF">AVEN_46961_1</name>
</gene>
<keyword evidence="4" id="KW-1185">Reference proteome</keyword>
<evidence type="ECO:0000313" key="4">
    <source>
        <dbReference type="Proteomes" id="UP000499080"/>
    </source>
</evidence>
<dbReference type="InterPro" id="IPR043128">
    <property type="entry name" value="Rev_trsase/Diguanyl_cyclase"/>
</dbReference>
<evidence type="ECO:0000256" key="1">
    <source>
        <dbReference type="SAM" id="SignalP"/>
    </source>
</evidence>
<proteinExistence type="predicted"/>
<organism evidence="3 4">
    <name type="scientific">Araneus ventricosus</name>
    <name type="common">Orbweaver spider</name>
    <name type="synonym">Epeira ventricosa</name>
    <dbReference type="NCBI Taxonomy" id="182803"/>
    <lineage>
        <taxon>Eukaryota</taxon>
        <taxon>Metazoa</taxon>
        <taxon>Ecdysozoa</taxon>
        <taxon>Arthropoda</taxon>
        <taxon>Chelicerata</taxon>
        <taxon>Arachnida</taxon>
        <taxon>Araneae</taxon>
        <taxon>Araneomorphae</taxon>
        <taxon>Entelegynae</taxon>
        <taxon>Araneoidea</taxon>
        <taxon>Araneidae</taxon>
        <taxon>Araneus</taxon>
    </lineage>
</organism>
<dbReference type="OrthoDB" id="41323at2759"/>
<dbReference type="Gene3D" id="3.10.10.10">
    <property type="entry name" value="HIV Type 1 Reverse Transcriptase, subunit A, domain 1"/>
    <property type="match status" value="1"/>
</dbReference>
<dbReference type="PANTHER" id="PTHR24559:SF444">
    <property type="entry name" value="REVERSE TRANSCRIPTASE DOMAIN-CONTAINING PROTEIN"/>
    <property type="match status" value="1"/>
</dbReference>
<feature type="domain" description="Reverse transcriptase" evidence="2">
    <location>
        <begin position="1"/>
        <end position="215"/>
    </location>
</feature>
<dbReference type="GO" id="GO:0071897">
    <property type="term" value="P:DNA biosynthetic process"/>
    <property type="evidence" value="ECO:0007669"/>
    <property type="project" value="UniProtKB-ARBA"/>
</dbReference>
<keyword evidence="1" id="KW-0732">Signal</keyword>
<dbReference type="CDD" id="cd01647">
    <property type="entry name" value="RT_LTR"/>
    <property type="match status" value="1"/>
</dbReference>
<dbReference type="Gene3D" id="3.30.70.270">
    <property type="match status" value="1"/>
</dbReference>